<evidence type="ECO:0000256" key="1">
    <source>
        <dbReference type="ARBA" id="ARBA00006643"/>
    </source>
</evidence>
<dbReference type="Proteomes" id="UP001085076">
    <property type="component" value="Miscellaneous, Linkage group lg01"/>
</dbReference>
<evidence type="ECO:0000259" key="4">
    <source>
        <dbReference type="Pfam" id="PF14432"/>
    </source>
</evidence>
<dbReference type="AlphaFoldDB" id="A0A9D5D828"/>
<dbReference type="FunFam" id="1.25.40.10:FF:000348">
    <property type="entry name" value="Pentatricopeptide repeat-containing protein chloroplastic"/>
    <property type="match status" value="1"/>
</dbReference>
<keyword evidence="2" id="KW-0677">Repeat</keyword>
<evidence type="ECO:0000256" key="2">
    <source>
        <dbReference type="ARBA" id="ARBA00022737"/>
    </source>
</evidence>
<dbReference type="InterPro" id="IPR046849">
    <property type="entry name" value="E2_motif"/>
</dbReference>
<dbReference type="Pfam" id="PF13041">
    <property type="entry name" value="PPR_2"/>
    <property type="match status" value="2"/>
</dbReference>
<dbReference type="InterPro" id="IPR011990">
    <property type="entry name" value="TPR-like_helical_dom_sf"/>
</dbReference>
<comment type="caution">
    <text evidence="5">The sequence shown here is derived from an EMBL/GenBank/DDBJ whole genome shotgun (WGS) entry which is preliminary data.</text>
</comment>
<organism evidence="5 6">
    <name type="scientific">Dioscorea zingiberensis</name>
    <dbReference type="NCBI Taxonomy" id="325984"/>
    <lineage>
        <taxon>Eukaryota</taxon>
        <taxon>Viridiplantae</taxon>
        <taxon>Streptophyta</taxon>
        <taxon>Embryophyta</taxon>
        <taxon>Tracheophyta</taxon>
        <taxon>Spermatophyta</taxon>
        <taxon>Magnoliopsida</taxon>
        <taxon>Liliopsida</taxon>
        <taxon>Dioscoreales</taxon>
        <taxon>Dioscoreaceae</taxon>
        <taxon>Dioscorea</taxon>
    </lineage>
</organism>
<dbReference type="GO" id="GO:0008270">
    <property type="term" value="F:zinc ion binding"/>
    <property type="evidence" value="ECO:0007669"/>
    <property type="project" value="InterPro"/>
</dbReference>
<dbReference type="NCBIfam" id="TIGR00756">
    <property type="entry name" value="PPR"/>
    <property type="match status" value="3"/>
</dbReference>
<dbReference type="GO" id="GO:0009451">
    <property type="term" value="P:RNA modification"/>
    <property type="evidence" value="ECO:0007669"/>
    <property type="project" value="InterPro"/>
</dbReference>
<dbReference type="Pfam" id="PF14432">
    <property type="entry name" value="DYW_deaminase"/>
    <property type="match status" value="1"/>
</dbReference>
<reference evidence="5" key="1">
    <citation type="submission" date="2021-03" db="EMBL/GenBank/DDBJ databases">
        <authorList>
            <person name="Li Z."/>
            <person name="Yang C."/>
        </authorList>
    </citation>
    <scope>NUCLEOTIDE SEQUENCE</scope>
    <source>
        <strain evidence="5">Dzin_1.0</strain>
        <tissue evidence="5">Leaf</tissue>
    </source>
</reference>
<evidence type="ECO:0000256" key="3">
    <source>
        <dbReference type="PROSITE-ProRule" id="PRU00708"/>
    </source>
</evidence>
<comment type="similarity">
    <text evidence="1">Belongs to the PPR family. PCMP-H subfamily.</text>
</comment>
<dbReference type="InterPro" id="IPR046960">
    <property type="entry name" value="PPR_At4g14850-like_plant"/>
</dbReference>
<dbReference type="EMBL" id="JAGGNH010000001">
    <property type="protein sequence ID" value="KAJ0985913.1"/>
    <property type="molecule type" value="Genomic_DNA"/>
</dbReference>
<protein>
    <recommendedName>
        <fullName evidence="4">DYW domain-containing protein</fullName>
    </recommendedName>
</protein>
<feature type="repeat" description="PPR" evidence="3">
    <location>
        <begin position="182"/>
        <end position="216"/>
    </location>
</feature>
<dbReference type="Pfam" id="PF20431">
    <property type="entry name" value="E_motif"/>
    <property type="match status" value="1"/>
</dbReference>
<dbReference type="PANTHER" id="PTHR47926:SF537">
    <property type="entry name" value="PENTACOTRIPEPTIDE-REPEAT REGION OF PRORP DOMAIN-CONTAINING PROTEIN"/>
    <property type="match status" value="1"/>
</dbReference>
<dbReference type="FunFam" id="1.25.40.10:FF:000690">
    <property type="entry name" value="Pentatricopeptide repeat-containing protein"/>
    <property type="match status" value="1"/>
</dbReference>
<name>A0A9D5D828_9LILI</name>
<evidence type="ECO:0000313" key="6">
    <source>
        <dbReference type="Proteomes" id="UP001085076"/>
    </source>
</evidence>
<accession>A0A9D5D828</accession>
<sequence length="624" mass="70123">MPLMAIHERLSIHEHPVLSLLGKLRSLPHVEQVHVQLVVSGLARHPFPPSKLIQLLLSFPSPSPSSLPYAHLLLLHSPSPNLFSFNSLIRAHSSPSSFLLFRRLLRYPLLLPNRYTLAFALHACCCSCPATSRAEGEQLRTQALRRGLESNVFVSNVVIKMYGRLRLLEDARKVFDEMAERDLFSWNSLMAGYIGVGDVRRAREVFDDMHERDVVSWSTIIAGYVQGASFVEAMKLFREMQLVGAKPNEFTLTTVLSACSNLVALEQGKWIHMYIDKVKIKMNDRLLAALIDMYSKCGDAGSALKLFNSVDDALKFGIRPWNAMLSGFAIHGLCEAAIEHFERMKMKNIAPDKVTFVSLLNACSHGRLVDKGRLYFESMKSIHGIDPEIEHYGCMVDLLGRAGLLKEAEEFITTMPMAPDTAIWSALLAACKIHGDSVMGDRIGKLVNNSGPEHVGCQVLLANVYSSSGRWIEAKDVRKNMETSGKRKMPGCSSIELNGMFHQFLVGDRSHPQTKQIYLFLDEMYTKLKTAGYAPEIGEVLLDIDDEDRETALARHSEKLAIAFGLMNTPPGTPIRIVKNLRVCSDCHHATKLISKVYERLIIVRDRIRFHHFKDGLCSCKDYW</sequence>
<dbReference type="InterPro" id="IPR002885">
    <property type="entry name" value="PPR_rpt"/>
</dbReference>
<feature type="repeat" description="PPR" evidence="3">
    <location>
        <begin position="317"/>
        <end position="351"/>
    </location>
</feature>
<dbReference type="Pfam" id="PF01535">
    <property type="entry name" value="PPR"/>
    <property type="match status" value="3"/>
</dbReference>
<dbReference type="InterPro" id="IPR032867">
    <property type="entry name" value="DYW_dom"/>
</dbReference>
<dbReference type="OrthoDB" id="330671at2759"/>
<dbReference type="PROSITE" id="PS51375">
    <property type="entry name" value="PPR"/>
    <property type="match status" value="3"/>
</dbReference>
<feature type="domain" description="DYW" evidence="4">
    <location>
        <begin position="532"/>
        <end position="624"/>
    </location>
</feature>
<dbReference type="PANTHER" id="PTHR47926">
    <property type="entry name" value="PENTATRICOPEPTIDE REPEAT-CONTAINING PROTEIN"/>
    <property type="match status" value="1"/>
</dbReference>
<gene>
    <name evidence="5" type="ORF">J5N97_004269</name>
</gene>
<keyword evidence="6" id="KW-1185">Reference proteome</keyword>
<proteinExistence type="inferred from homology"/>
<dbReference type="Pfam" id="PF20430">
    <property type="entry name" value="Eplus_motif"/>
    <property type="match status" value="1"/>
</dbReference>
<evidence type="ECO:0000313" key="5">
    <source>
        <dbReference type="EMBL" id="KAJ0985913.1"/>
    </source>
</evidence>
<dbReference type="Gene3D" id="1.25.40.10">
    <property type="entry name" value="Tetratricopeptide repeat domain"/>
    <property type="match status" value="4"/>
</dbReference>
<feature type="repeat" description="PPR" evidence="3">
    <location>
        <begin position="151"/>
        <end position="181"/>
    </location>
</feature>
<reference evidence="5" key="2">
    <citation type="journal article" date="2022" name="Hortic Res">
        <title>The genome of Dioscorea zingiberensis sheds light on the biosynthesis, origin and evolution of the medicinally important diosgenin saponins.</title>
        <authorList>
            <person name="Li Y."/>
            <person name="Tan C."/>
            <person name="Li Z."/>
            <person name="Guo J."/>
            <person name="Li S."/>
            <person name="Chen X."/>
            <person name="Wang C."/>
            <person name="Dai X."/>
            <person name="Yang H."/>
            <person name="Song W."/>
            <person name="Hou L."/>
            <person name="Xu J."/>
            <person name="Tong Z."/>
            <person name="Xu A."/>
            <person name="Yuan X."/>
            <person name="Wang W."/>
            <person name="Yang Q."/>
            <person name="Chen L."/>
            <person name="Sun Z."/>
            <person name="Wang K."/>
            <person name="Pan B."/>
            <person name="Chen J."/>
            <person name="Bao Y."/>
            <person name="Liu F."/>
            <person name="Qi X."/>
            <person name="Gang D.R."/>
            <person name="Wen J."/>
            <person name="Li J."/>
        </authorList>
    </citation>
    <scope>NUCLEOTIDE SEQUENCE</scope>
    <source>
        <strain evidence="5">Dzin_1.0</strain>
    </source>
</reference>
<dbReference type="GO" id="GO:0003729">
    <property type="term" value="F:mRNA binding"/>
    <property type="evidence" value="ECO:0007669"/>
    <property type="project" value="UniProtKB-ARBA"/>
</dbReference>
<dbReference type="InterPro" id="IPR046848">
    <property type="entry name" value="E_motif"/>
</dbReference>